<dbReference type="InterPro" id="IPR027385">
    <property type="entry name" value="Beta-barrel_OMP"/>
</dbReference>
<reference evidence="6" key="1">
    <citation type="journal article" date="2019" name="ISME J.">
        <title>Evolution in action: habitat transition from sediment to the pelagial leads to genome streamlining in Methylophilaceae.</title>
        <authorList>
            <person name="Salcher M."/>
            <person name="Schaefle D."/>
            <person name="Kaspar M."/>
            <person name="Neuenschwander S.M."/>
            <person name="Ghai R."/>
        </authorList>
    </citation>
    <scope>NUCLEOTIDE SEQUENCE [LARGE SCALE GENOMIC DNA]</scope>
    <source>
        <strain evidence="6">MMS-M-51</strain>
    </source>
</reference>
<sequence>MRKQAIVLLISSFTWMAPMLASAEGLYAGINLGIGMPNLKTPNGVDKDSQTVAGIVAGYQLNRYLAVEGQYTGIGKVTDNLSGSAKADALSLTAVGRLPLNDAFDVYGKLGVAATKSKVSSDLNAYNDATHTGATYGLGAEYHFDQAISMRVSWDHYQAEVDKTAGGSKSFDANVTSVGVIYAF</sequence>
<dbReference type="RefSeq" id="WP_140002945.1">
    <property type="nucleotide sequence ID" value="NZ_CP040946.1"/>
</dbReference>
<accession>A0A5B8CRH5</accession>
<evidence type="ECO:0000256" key="1">
    <source>
        <dbReference type="ARBA" id="ARBA00004442"/>
    </source>
</evidence>
<comment type="subcellular location">
    <subcellularLocation>
        <location evidence="1">Cell outer membrane</location>
    </subcellularLocation>
</comment>
<dbReference type="InterPro" id="IPR011250">
    <property type="entry name" value="OMP/PagP_B-barrel"/>
</dbReference>
<keyword evidence="2 3" id="KW-0732">Signal</keyword>
<dbReference type="AlphaFoldDB" id="A0A5B8CRH5"/>
<dbReference type="OrthoDB" id="5360144at2"/>
<feature type="domain" description="Outer membrane protein beta-barrel" evidence="4">
    <location>
        <begin position="6"/>
        <end position="184"/>
    </location>
</feature>
<gene>
    <name evidence="5" type="ORF">FIU01_03335</name>
</gene>
<dbReference type="KEGG" id="mmec:FIU01_03335"/>
<feature type="chain" id="PRO_5022884752" evidence="3">
    <location>
        <begin position="24"/>
        <end position="184"/>
    </location>
</feature>
<protein>
    <submittedName>
        <fullName evidence="5">Porin family protein</fullName>
    </submittedName>
</protein>
<keyword evidence="6" id="KW-1185">Reference proteome</keyword>
<dbReference type="GO" id="GO:0009279">
    <property type="term" value="C:cell outer membrane"/>
    <property type="evidence" value="ECO:0007669"/>
    <property type="project" value="UniProtKB-SubCell"/>
</dbReference>
<evidence type="ECO:0000259" key="4">
    <source>
        <dbReference type="Pfam" id="PF13505"/>
    </source>
</evidence>
<organism evidence="5 6">
    <name type="scientific">Methylophilus medardicus</name>
    <dbReference type="NCBI Taxonomy" id="2588534"/>
    <lineage>
        <taxon>Bacteria</taxon>
        <taxon>Pseudomonadati</taxon>
        <taxon>Pseudomonadota</taxon>
        <taxon>Betaproteobacteria</taxon>
        <taxon>Nitrosomonadales</taxon>
        <taxon>Methylophilaceae</taxon>
        <taxon>Methylophilus</taxon>
    </lineage>
</organism>
<evidence type="ECO:0000313" key="6">
    <source>
        <dbReference type="Proteomes" id="UP000311008"/>
    </source>
</evidence>
<name>A0A5B8CRH5_9PROT</name>
<dbReference type="EMBL" id="CP040946">
    <property type="protein sequence ID" value="QDC43646.1"/>
    <property type="molecule type" value="Genomic_DNA"/>
</dbReference>
<dbReference type="Proteomes" id="UP000311008">
    <property type="component" value="Chromosome"/>
</dbReference>
<dbReference type="Pfam" id="PF13505">
    <property type="entry name" value="OMP_b-brl"/>
    <property type="match status" value="1"/>
</dbReference>
<evidence type="ECO:0000256" key="2">
    <source>
        <dbReference type="ARBA" id="ARBA00022729"/>
    </source>
</evidence>
<evidence type="ECO:0000313" key="5">
    <source>
        <dbReference type="EMBL" id="QDC43646.1"/>
    </source>
</evidence>
<dbReference type="SUPFAM" id="SSF56925">
    <property type="entry name" value="OMPA-like"/>
    <property type="match status" value="1"/>
</dbReference>
<feature type="signal peptide" evidence="3">
    <location>
        <begin position="1"/>
        <end position="23"/>
    </location>
</feature>
<dbReference type="Gene3D" id="2.40.160.20">
    <property type="match status" value="1"/>
</dbReference>
<evidence type="ECO:0000256" key="3">
    <source>
        <dbReference type="SAM" id="SignalP"/>
    </source>
</evidence>
<proteinExistence type="predicted"/>